<dbReference type="PROSITE" id="PS51197">
    <property type="entry name" value="HTH_RRF2_2"/>
    <property type="match status" value="1"/>
</dbReference>
<dbReference type="Pfam" id="PF02082">
    <property type="entry name" value="Rrf2"/>
    <property type="match status" value="1"/>
</dbReference>
<keyword evidence="2" id="KW-1185">Reference proteome</keyword>
<protein>
    <submittedName>
        <fullName evidence="1">Rrf2 family transcriptional regulator</fullName>
    </submittedName>
</protein>
<evidence type="ECO:0000313" key="2">
    <source>
        <dbReference type="Proteomes" id="UP001168552"/>
    </source>
</evidence>
<dbReference type="RefSeq" id="WP_320003528.1">
    <property type="nucleotide sequence ID" value="NZ_JAUHJS010000002.1"/>
</dbReference>
<organism evidence="1 2">
    <name type="scientific">Shiella aurantiaca</name>
    <dbReference type="NCBI Taxonomy" id="3058365"/>
    <lineage>
        <taxon>Bacteria</taxon>
        <taxon>Pseudomonadati</taxon>
        <taxon>Bacteroidota</taxon>
        <taxon>Cytophagia</taxon>
        <taxon>Cytophagales</taxon>
        <taxon>Shiellaceae</taxon>
        <taxon>Shiella</taxon>
    </lineage>
</organism>
<gene>
    <name evidence="1" type="ORF">QWY31_05790</name>
</gene>
<dbReference type="InterPro" id="IPR036390">
    <property type="entry name" value="WH_DNA-bd_sf"/>
</dbReference>
<dbReference type="SUPFAM" id="SSF46785">
    <property type="entry name" value="Winged helix' DNA-binding domain"/>
    <property type="match status" value="1"/>
</dbReference>
<dbReference type="Proteomes" id="UP001168552">
    <property type="component" value="Unassembled WGS sequence"/>
</dbReference>
<reference evidence="1" key="1">
    <citation type="submission" date="2023-06" db="EMBL/GenBank/DDBJ databases">
        <title>Cytophagales bacterium Strain LB-30, isolated from soil.</title>
        <authorList>
            <person name="Liu B."/>
        </authorList>
    </citation>
    <scope>NUCLEOTIDE SEQUENCE</scope>
    <source>
        <strain evidence="1">LB-30</strain>
    </source>
</reference>
<name>A0ABT8F3R5_9BACT</name>
<dbReference type="NCBIfam" id="TIGR00738">
    <property type="entry name" value="rrf2_super"/>
    <property type="match status" value="1"/>
</dbReference>
<evidence type="ECO:0000313" key="1">
    <source>
        <dbReference type="EMBL" id="MDN4165004.1"/>
    </source>
</evidence>
<dbReference type="EMBL" id="JAUHJS010000002">
    <property type="protein sequence ID" value="MDN4165004.1"/>
    <property type="molecule type" value="Genomic_DNA"/>
</dbReference>
<comment type="caution">
    <text evidence="1">The sequence shown here is derived from an EMBL/GenBank/DDBJ whole genome shotgun (WGS) entry which is preliminary data.</text>
</comment>
<dbReference type="PANTHER" id="PTHR33221">
    <property type="entry name" value="WINGED HELIX-TURN-HELIX TRANSCRIPTIONAL REGULATOR, RRF2 FAMILY"/>
    <property type="match status" value="1"/>
</dbReference>
<accession>A0ABT8F3R5</accession>
<sequence>MFSKACEYAIRSVIYITLSSQKSPKVSLKDIAREIDSPEAFTAKILQQLVRSKLVESQKGPSGGFWITEQLSKEIRLSQIVKAIDGEKVYQGCGLGLKECSEKQPCPIHGKFKFVRNALREMLETTSLYELAHGLKDGAVLRLHN</sequence>
<dbReference type="InterPro" id="IPR000944">
    <property type="entry name" value="Tscrpt_reg_Rrf2"/>
</dbReference>
<dbReference type="Gene3D" id="1.10.10.10">
    <property type="entry name" value="Winged helix-like DNA-binding domain superfamily/Winged helix DNA-binding domain"/>
    <property type="match status" value="1"/>
</dbReference>
<dbReference type="PANTHER" id="PTHR33221:SF15">
    <property type="entry name" value="HTH-TYPE TRANSCRIPTIONAL REGULATOR YWGB-RELATED"/>
    <property type="match status" value="1"/>
</dbReference>
<proteinExistence type="predicted"/>
<dbReference type="InterPro" id="IPR036388">
    <property type="entry name" value="WH-like_DNA-bd_sf"/>
</dbReference>